<sequence length="51" mass="5769">MTIRERDTMDQRIGSIDEVIATVTELVEGSIDWEEACRRLPAYDGVQAIES</sequence>
<protein>
    <submittedName>
        <fullName evidence="1">Uncharacterized protein</fullName>
    </submittedName>
</protein>
<evidence type="ECO:0000313" key="2">
    <source>
        <dbReference type="Proteomes" id="UP001176059"/>
    </source>
</evidence>
<evidence type="ECO:0000313" key="1">
    <source>
        <dbReference type="EMBL" id="KAJ3722078.1"/>
    </source>
</evidence>
<reference evidence="1" key="2">
    <citation type="journal article" date="2023" name="Proc. Natl. Acad. Sci. U.S.A.">
        <title>A global phylogenomic analysis of the shiitake genus Lentinula.</title>
        <authorList>
            <person name="Sierra-Patev S."/>
            <person name="Min B."/>
            <person name="Naranjo-Ortiz M."/>
            <person name="Looney B."/>
            <person name="Konkel Z."/>
            <person name="Slot J.C."/>
            <person name="Sakamoto Y."/>
            <person name="Steenwyk J.L."/>
            <person name="Rokas A."/>
            <person name="Carro J."/>
            <person name="Camarero S."/>
            <person name="Ferreira P."/>
            <person name="Molpeceres G."/>
            <person name="Ruiz-Duenas F.J."/>
            <person name="Serrano A."/>
            <person name="Henrissat B."/>
            <person name="Drula E."/>
            <person name="Hughes K.W."/>
            <person name="Mata J.L."/>
            <person name="Ishikawa N.K."/>
            <person name="Vargas-Isla R."/>
            <person name="Ushijima S."/>
            <person name="Smith C.A."/>
            <person name="Donoghue J."/>
            <person name="Ahrendt S."/>
            <person name="Andreopoulos W."/>
            <person name="He G."/>
            <person name="LaButti K."/>
            <person name="Lipzen A."/>
            <person name="Ng V."/>
            <person name="Riley R."/>
            <person name="Sandor L."/>
            <person name="Barry K."/>
            <person name="Martinez A.T."/>
            <person name="Xiao Y."/>
            <person name="Gibbons J.G."/>
            <person name="Terashima K."/>
            <person name="Grigoriev I.V."/>
            <person name="Hibbett D."/>
        </authorList>
    </citation>
    <scope>NUCLEOTIDE SEQUENCE</scope>
    <source>
        <strain evidence="1">ET3784</strain>
    </source>
</reference>
<dbReference type="Gene3D" id="3.40.50.800">
    <property type="entry name" value="Anticodon-binding domain"/>
    <property type="match status" value="1"/>
</dbReference>
<dbReference type="InterPro" id="IPR036621">
    <property type="entry name" value="Anticodon-bd_dom_sf"/>
</dbReference>
<organism evidence="1 2">
    <name type="scientific">Lentinula guzmanii</name>
    <dbReference type="NCBI Taxonomy" id="2804957"/>
    <lineage>
        <taxon>Eukaryota</taxon>
        <taxon>Fungi</taxon>
        <taxon>Dikarya</taxon>
        <taxon>Basidiomycota</taxon>
        <taxon>Agaricomycotina</taxon>
        <taxon>Agaricomycetes</taxon>
        <taxon>Agaricomycetidae</taxon>
        <taxon>Agaricales</taxon>
        <taxon>Marasmiineae</taxon>
        <taxon>Omphalotaceae</taxon>
        <taxon>Lentinula</taxon>
    </lineage>
</organism>
<comment type="caution">
    <text evidence="1">The sequence shown here is derived from an EMBL/GenBank/DDBJ whole genome shotgun (WGS) entry which is preliminary data.</text>
</comment>
<dbReference type="EMBL" id="JANVFO010000057">
    <property type="protein sequence ID" value="KAJ3722078.1"/>
    <property type="molecule type" value="Genomic_DNA"/>
</dbReference>
<gene>
    <name evidence="1" type="ORF">DFJ43DRAFT_1093886</name>
</gene>
<dbReference type="Proteomes" id="UP001176059">
    <property type="component" value="Unassembled WGS sequence"/>
</dbReference>
<reference evidence="1" key="1">
    <citation type="submission" date="2022-08" db="EMBL/GenBank/DDBJ databases">
        <authorList>
            <consortium name="DOE Joint Genome Institute"/>
            <person name="Min B."/>
            <person name="Sierra-Patev S."/>
            <person name="Naranjo-Ortiz M."/>
            <person name="Looney B."/>
            <person name="Konkel Z."/>
            <person name="Slot J.C."/>
            <person name="Sakamoto Y."/>
            <person name="Steenwyk J.L."/>
            <person name="Rokas A."/>
            <person name="Carro J."/>
            <person name="Camarero S."/>
            <person name="Ferreira P."/>
            <person name="Molpeceres G."/>
            <person name="Ruiz-duenas F.J."/>
            <person name="Serrano A."/>
            <person name="Henrissat B."/>
            <person name="Drula E."/>
            <person name="Hughes K.W."/>
            <person name="Mata J.L."/>
            <person name="Ishikawa N.K."/>
            <person name="Vargas-Isla R."/>
            <person name="Ushijima S."/>
            <person name="Smith C.A."/>
            <person name="Ahrendt S."/>
            <person name="Andreopoulos W."/>
            <person name="He G."/>
            <person name="LaButti K."/>
            <person name="Lipzen A."/>
            <person name="Ng V."/>
            <person name="Riley R."/>
            <person name="Sandor L."/>
            <person name="Barry K."/>
            <person name="Martinez A.T."/>
            <person name="Xiao Y."/>
            <person name="Gibbons J.G."/>
            <person name="Terashima K."/>
            <person name="Hibbett D.S."/>
            <person name="Grigoriev I.V."/>
        </authorList>
    </citation>
    <scope>NUCLEOTIDE SEQUENCE</scope>
    <source>
        <strain evidence="1">ET3784</strain>
    </source>
</reference>
<keyword evidence="2" id="KW-1185">Reference proteome</keyword>
<name>A0AA38MRY7_9AGAR</name>
<accession>A0AA38MRY7</accession>
<proteinExistence type="predicted"/>
<dbReference type="AlphaFoldDB" id="A0AA38MRY7"/>
<dbReference type="SUPFAM" id="SSF52954">
    <property type="entry name" value="Class II aaRS ABD-related"/>
    <property type="match status" value="1"/>
</dbReference>